<feature type="transmembrane region" description="Helical" evidence="1">
    <location>
        <begin position="113"/>
        <end position="134"/>
    </location>
</feature>
<evidence type="ECO:0000256" key="1">
    <source>
        <dbReference type="SAM" id="Phobius"/>
    </source>
</evidence>
<keyword evidence="1" id="KW-0812">Transmembrane</keyword>
<dbReference type="InterPro" id="IPR018776">
    <property type="entry name" value="Membrane_prot_PTPS-rel_domain"/>
</dbReference>
<feature type="transmembrane region" description="Helical" evidence="1">
    <location>
        <begin position="291"/>
        <end position="310"/>
    </location>
</feature>
<feature type="transmembrane region" description="Helical" evidence="1">
    <location>
        <begin position="344"/>
        <end position="365"/>
    </location>
</feature>
<feature type="transmembrane region" description="Helical" evidence="1">
    <location>
        <begin position="317"/>
        <end position="338"/>
    </location>
</feature>
<evidence type="ECO:0000259" key="2">
    <source>
        <dbReference type="Pfam" id="PF10131"/>
    </source>
</evidence>
<keyword evidence="4" id="KW-1185">Reference proteome</keyword>
<sequence length="831" mass="91049">MTGREETTAEKNDQHLRGKRIALGVVATAVYVLAAVVVVCLVHNSGTYPAGSDTMYHIHRAELVYSSVCAGNWWPGYDPTWYNGVEILRYWPPLAPYLMAACQAIAQGDIWAGYLLFVGILVVGSSIPWLYIGYKMDRPWLGAFLGLVWFFLPNNLYQLFAEGNVPRALSMCFLPLYAYNVAAFLRGEKRVNFAGISVCFSLMVLCHLGYAGMLALATLLFVLIYCLVNRRVRVALRAVLAMLLGFLLVGVWLVPSLFGGISNIDSSTTMKSFFQSLGVSLNPLERLRTTLVPYIGLPGFVLAVTGALFSNRKAAPGFITAAITCVLTSTAVMPFLAALPGGGLLWMMRFISIALCLILISLLQWRRLKTPILVTFCALIVLDCVPSLSLIYGDRSGVQPVERLSQQQKGTLVEEAKSITTQRLCVLQEGSGVIDAYVLTNLGGTTNQVFGAGWEASTTSRNILLLNRASNEGDFLYMFDRAKELGADTVLMNTDVVENPEPDMVEQLDECAEKTGYKLVNTSGIYRLYHLSAAPETFGVKTQYPAIAIGKNSDTIALSYPAFKQTADPNLNHYTFDELSRYHVIYLTGFTYDDQQAAEDLILQLANSGVRVVVSADGIPENKNSHDRIFLGVRCNTVRFNNGYPDLHTKDGILDTDLFPSDMTTWNTVYLEGLDDPWGYADLGDGTHVDFMGTAGSDNIVFVGFNLTYYYSLTHDESVGGLLSQAMDLDSGELPERELVPLALSYGPNAITVTSPEDNVNTTLAYHDLFDDVPGARDDFHLTVVDGGTTRLPLAYPYLWQGVAVSALGVAGLVAFSRGHRHAKEPGNELA</sequence>
<accession>A0ABU7RC33</accession>
<dbReference type="RefSeq" id="WP_330958845.1">
    <property type="nucleotide sequence ID" value="NZ_JAZGJQ010000012.1"/>
</dbReference>
<feature type="transmembrane region" description="Helical" evidence="1">
    <location>
        <begin position="140"/>
        <end position="157"/>
    </location>
</feature>
<dbReference type="Proteomes" id="UP001332931">
    <property type="component" value="Unassembled WGS sequence"/>
</dbReference>
<evidence type="ECO:0000313" key="3">
    <source>
        <dbReference type="EMBL" id="MEE6148078.1"/>
    </source>
</evidence>
<keyword evidence="1" id="KW-0472">Membrane</keyword>
<proteinExistence type="predicted"/>
<dbReference type="Pfam" id="PF10131">
    <property type="entry name" value="PTPS_related"/>
    <property type="match status" value="1"/>
</dbReference>
<feature type="transmembrane region" description="Helical" evidence="1">
    <location>
        <begin position="372"/>
        <end position="393"/>
    </location>
</feature>
<feature type="transmembrane region" description="Helical" evidence="1">
    <location>
        <begin position="21"/>
        <end position="44"/>
    </location>
</feature>
<keyword evidence="1" id="KW-1133">Transmembrane helix</keyword>
<gene>
    <name evidence="3" type="ORF">VXJ25_08810</name>
</gene>
<reference evidence="3 4" key="1">
    <citation type="submission" date="2024-01" db="EMBL/GenBank/DDBJ databases">
        <title>Description of Olsenella sp. nov., isolated from pig feces.</title>
        <authorList>
            <person name="Chang Y.-H."/>
        </authorList>
    </citation>
    <scope>NUCLEOTIDE SEQUENCE [LARGE SCALE GENOMIC DNA]</scope>
    <source>
        <strain evidence="3 4">YH-ols2223</strain>
    </source>
</reference>
<name>A0ABU7RC33_9ACTN</name>
<feature type="domain" description="Membrane protein 6-pyruvoyl-tetrahydropterin synthase-related" evidence="2">
    <location>
        <begin position="88"/>
        <end position="709"/>
    </location>
</feature>
<evidence type="ECO:0000313" key="4">
    <source>
        <dbReference type="Proteomes" id="UP001332931"/>
    </source>
</evidence>
<feature type="transmembrane region" description="Helical" evidence="1">
    <location>
        <begin position="238"/>
        <end position="261"/>
    </location>
</feature>
<feature type="transmembrane region" description="Helical" evidence="1">
    <location>
        <begin position="193"/>
        <end position="226"/>
    </location>
</feature>
<dbReference type="EMBL" id="JAZGJQ010000012">
    <property type="protein sequence ID" value="MEE6148078.1"/>
    <property type="molecule type" value="Genomic_DNA"/>
</dbReference>
<organism evidence="3 4">
    <name type="scientific">Olsenella absiana</name>
    <dbReference type="NCBI Taxonomy" id="3115222"/>
    <lineage>
        <taxon>Bacteria</taxon>
        <taxon>Bacillati</taxon>
        <taxon>Actinomycetota</taxon>
        <taxon>Coriobacteriia</taxon>
        <taxon>Coriobacteriales</taxon>
        <taxon>Atopobiaceae</taxon>
        <taxon>Olsenella</taxon>
    </lineage>
</organism>
<protein>
    <submittedName>
        <fullName evidence="3">6-pyruvoyl-tetrahydropterin synthase-related protein</fullName>
    </submittedName>
</protein>
<comment type="caution">
    <text evidence="3">The sequence shown here is derived from an EMBL/GenBank/DDBJ whole genome shotgun (WGS) entry which is preliminary data.</text>
</comment>